<accession>A0AAV9Y0H6</accession>
<dbReference type="GO" id="GO:0003682">
    <property type="term" value="F:chromatin binding"/>
    <property type="evidence" value="ECO:0007669"/>
    <property type="project" value="TreeGrafter"/>
</dbReference>
<evidence type="ECO:0000313" key="3">
    <source>
        <dbReference type="EMBL" id="KAK6589960.1"/>
    </source>
</evidence>
<name>A0AAV9Y0H6_9CRYT</name>
<comment type="caution">
    <text evidence="3">The sequence shown here is derived from an EMBL/GenBank/DDBJ whole genome shotgun (WGS) entry which is preliminary data.</text>
</comment>
<dbReference type="Proteomes" id="UP001311799">
    <property type="component" value="Unassembled WGS sequence"/>
</dbReference>
<dbReference type="InterPro" id="IPR016903">
    <property type="entry name" value="Nucleolar_cplx-assoc_3"/>
</dbReference>
<feature type="domain" description="Nucleolar complex-associated protein 3 N-terminal" evidence="2">
    <location>
        <begin position="131"/>
        <end position="234"/>
    </location>
</feature>
<keyword evidence="4" id="KW-1185">Reference proteome</keyword>
<feature type="compositionally biased region" description="Basic and acidic residues" evidence="1">
    <location>
        <begin position="7"/>
        <end position="25"/>
    </location>
</feature>
<dbReference type="PANTHER" id="PTHR14428:SF5">
    <property type="entry name" value="NUCLEOLAR COMPLEX PROTEIN 3 HOMOLOG"/>
    <property type="match status" value="1"/>
</dbReference>
<proteinExistence type="predicted"/>
<organism evidence="3 4">
    <name type="scientific">Cryptosporidium xiaoi</name>
    <dbReference type="NCBI Taxonomy" id="659607"/>
    <lineage>
        <taxon>Eukaryota</taxon>
        <taxon>Sar</taxon>
        <taxon>Alveolata</taxon>
        <taxon>Apicomplexa</taxon>
        <taxon>Conoidasida</taxon>
        <taxon>Coccidia</taxon>
        <taxon>Eucoccidiorida</taxon>
        <taxon>Eimeriorina</taxon>
        <taxon>Cryptosporidiidae</taxon>
        <taxon>Cryptosporidium</taxon>
    </lineage>
</organism>
<feature type="region of interest" description="Disordered" evidence="1">
    <location>
        <begin position="41"/>
        <end position="60"/>
    </location>
</feature>
<feature type="region of interest" description="Disordered" evidence="1">
    <location>
        <begin position="74"/>
        <end position="120"/>
    </location>
</feature>
<dbReference type="Pfam" id="PF07540">
    <property type="entry name" value="NOC3p"/>
    <property type="match status" value="1"/>
</dbReference>
<feature type="compositionally biased region" description="Low complexity" evidence="1">
    <location>
        <begin position="102"/>
        <end position="117"/>
    </location>
</feature>
<dbReference type="AlphaFoldDB" id="A0AAV9Y0H6"/>
<dbReference type="GO" id="GO:0005730">
    <property type="term" value="C:nucleolus"/>
    <property type="evidence" value="ECO:0007669"/>
    <property type="project" value="TreeGrafter"/>
</dbReference>
<sequence>MNDIEDSYERKRGLDQFSKWSEKADSSMGLPVFDIHSKEWLIPKNNSNKKQKKSVEGQGILADGFNNNEIKEEVRGQLSKKSQRRLKELEKKELSRKRKGKSCQQSSSIPSSGSGNDKSNEIQMFKIKGPKDLASICELIMSDSETNVVYLGYLLEHCEKEWKNILKCSYKNNYPFELSVVSLVLVVKDVIPGYKISNQIIGMEMEGSENKVSLKKETQRIHAYERRILEIYKKTCLLLKRIIDQTKITDSSTKVINKEAILKSAMDLLDSTYHFNHHTILLRVILLYLMSGGDENNSSCLSYCCEGITNILNSDTTLEIGVESVNIINEVLFKKTKVSGNKKGAKISYKLNKWILCPFIKYTPWNRIEESKNEYRRIFGTVKNNNISQELIDELQQTSSTRIKHETLIEREEIILKHLFTFYAKVLMLDLNDDLEQVFLGISHYSNRINQNMRSELISLLKEKLYKSESLSLSGFILILKCCFSLIQKGLNLTEYQLEDNSWVLRYLTIRLEKEQQKIKKIVESDSFSINNKNSSSYLSGIVNCFSNPELETLLLNVSIFSNSSYLYHLLFIIGKISLELSKIGEFNASLLLIKICGRILINYPKLRTLLDQEGIPFNEFPVDYAHSSSLTLCGYQEISLYYILKEIIDNPNSDSKLKLACNLLLSESTETEVKKFAITNIKSLSKQSTSSDYVNELKPFHFVMKLLNI</sequence>
<dbReference type="PANTHER" id="PTHR14428">
    <property type="entry name" value="NUCLEOLAR COMPLEX PROTEIN 3"/>
    <property type="match status" value="1"/>
</dbReference>
<gene>
    <name evidence="3" type="ORF">RS030_192941</name>
</gene>
<reference evidence="3 4" key="1">
    <citation type="submission" date="2023-10" db="EMBL/GenBank/DDBJ databases">
        <title>Comparative genomics analysis reveals potential genetic determinants of host preference in Cryptosporidium xiaoi.</title>
        <authorList>
            <person name="Xiao L."/>
            <person name="Li J."/>
        </authorList>
    </citation>
    <scope>NUCLEOTIDE SEQUENCE [LARGE SCALE GENOMIC DNA]</scope>
    <source>
        <strain evidence="3 4">52996</strain>
    </source>
</reference>
<feature type="region of interest" description="Disordered" evidence="1">
    <location>
        <begin position="1"/>
        <end position="28"/>
    </location>
</feature>
<dbReference type="GO" id="GO:0006270">
    <property type="term" value="P:DNA replication initiation"/>
    <property type="evidence" value="ECO:0007669"/>
    <property type="project" value="TreeGrafter"/>
</dbReference>
<evidence type="ECO:0000256" key="1">
    <source>
        <dbReference type="SAM" id="MobiDB-lite"/>
    </source>
</evidence>
<evidence type="ECO:0000259" key="2">
    <source>
        <dbReference type="Pfam" id="PF07540"/>
    </source>
</evidence>
<evidence type="ECO:0000313" key="4">
    <source>
        <dbReference type="Proteomes" id="UP001311799"/>
    </source>
</evidence>
<protein>
    <recommendedName>
        <fullName evidence="2">Nucleolar complex-associated protein 3 N-terminal domain-containing protein</fullName>
    </recommendedName>
</protein>
<dbReference type="InterPro" id="IPR011501">
    <property type="entry name" value="Noc3_N"/>
</dbReference>
<dbReference type="EMBL" id="JAWDEY010000010">
    <property type="protein sequence ID" value="KAK6589960.1"/>
    <property type="molecule type" value="Genomic_DNA"/>
</dbReference>